<evidence type="ECO:0000313" key="1">
    <source>
        <dbReference type="EMBL" id="ENV96278.1"/>
    </source>
</evidence>
<dbReference type="EMBL" id="APQG01000029">
    <property type="protein sequence ID" value="ENV96278.1"/>
    <property type="molecule type" value="Genomic_DNA"/>
</dbReference>
<comment type="caution">
    <text evidence="1">The sequence shown here is derived from an EMBL/GenBank/DDBJ whole genome shotgun (WGS) entry which is preliminary data.</text>
</comment>
<protein>
    <submittedName>
        <fullName evidence="1">Uncharacterized protein</fullName>
    </submittedName>
</protein>
<dbReference type="AlphaFoldDB" id="N9EU86"/>
<keyword evidence="2" id="KW-1185">Reference proteome</keyword>
<reference evidence="1 2" key="1">
    <citation type="submission" date="2013-02" db="EMBL/GenBank/DDBJ databases">
        <title>The Genome Sequence of Acinetobacter bereziniae CIP 70.12.</title>
        <authorList>
            <consortium name="The Broad Institute Genome Sequencing Platform"/>
            <consortium name="The Broad Institute Genome Sequencing Center for Infectious Disease"/>
            <person name="Cerqueira G."/>
            <person name="Feldgarden M."/>
            <person name="Courvalin P."/>
            <person name="Perichon B."/>
            <person name="Grillot-Courvalin C."/>
            <person name="Clermont D."/>
            <person name="Rocha E."/>
            <person name="Yoon E.-J."/>
            <person name="Nemec A."/>
            <person name="Walker B."/>
            <person name="Young S.K."/>
            <person name="Zeng Q."/>
            <person name="Gargeya S."/>
            <person name="Fitzgerald M."/>
            <person name="Haas B."/>
            <person name="Abouelleil A."/>
            <person name="Alvarado L."/>
            <person name="Arachchi H.M."/>
            <person name="Berlin A.M."/>
            <person name="Chapman S.B."/>
            <person name="Dewar J."/>
            <person name="Goldberg J."/>
            <person name="Griggs A."/>
            <person name="Gujja S."/>
            <person name="Hansen M."/>
            <person name="Howarth C."/>
            <person name="Imamovic A."/>
            <person name="Larimer J."/>
            <person name="McCowan C."/>
            <person name="Murphy C."/>
            <person name="Neiman D."/>
            <person name="Pearson M."/>
            <person name="Priest M."/>
            <person name="Roberts A."/>
            <person name="Saif S."/>
            <person name="Shea T."/>
            <person name="Sisk P."/>
            <person name="Sykes S."/>
            <person name="Wortman J."/>
            <person name="Nusbaum C."/>
            <person name="Birren B."/>
        </authorList>
    </citation>
    <scope>NUCLEOTIDE SEQUENCE [LARGE SCALE GENOMIC DNA]</scope>
    <source>
        <strain evidence="1 2">CIP 70.12</strain>
    </source>
</reference>
<dbReference type="GeneID" id="69462713"/>
<dbReference type="HOGENOM" id="CLU_1718357_0_0_6"/>
<gene>
    <name evidence="1" type="ORF">F938_02211</name>
</gene>
<evidence type="ECO:0000313" key="2">
    <source>
        <dbReference type="Proteomes" id="UP000013251"/>
    </source>
</evidence>
<organism evidence="1 2">
    <name type="scientific">Acinetobacter bereziniae LMG 1003 = CIP 70.12</name>
    <dbReference type="NCBI Taxonomy" id="981324"/>
    <lineage>
        <taxon>Bacteria</taxon>
        <taxon>Pseudomonadati</taxon>
        <taxon>Pseudomonadota</taxon>
        <taxon>Gammaproteobacteria</taxon>
        <taxon>Moraxellales</taxon>
        <taxon>Moraxellaceae</taxon>
        <taxon>Acinetobacter</taxon>
    </lineage>
</organism>
<proteinExistence type="predicted"/>
<dbReference type="PATRIC" id="fig|1217650.3.peg.2161"/>
<dbReference type="Proteomes" id="UP000013251">
    <property type="component" value="Unassembled WGS sequence"/>
</dbReference>
<sequence>MYEERNTQAGIMIYKGSMYERIAKSQYIFILTDGLAEFLKKYDLAKSMKLLGLLIKIITRFRCALGLQKNMSIQYSIKEIAIGLNKTDQEILTACSYLKELLGEKKRVPLLNWVRTPKQELNTLSIKELCEKFNLTMGAVMYRRKLLKGNET</sequence>
<name>N9EU86_ACIBZ</name>
<dbReference type="RefSeq" id="WP_005031787.1">
    <property type="nucleotide sequence ID" value="NZ_KB849756.1"/>
</dbReference>
<accession>N9EU86</accession>